<comment type="caution">
    <text evidence="1">The sequence shown here is derived from an EMBL/GenBank/DDBJ whole genome shotgun (WGS) entry which is preliminary data.</text>
</comment>
<dbReference type="EC" id="2.7.11.1" evidence="1"/>
<keyword evidence="1" id="KW-0418">Kinase</keyword>
<dbReference type="EMBL" id="QTSX02006426">
    <property type="protein sequence ID" value="KAJ9054744.1"/>
    <property type="molecule type" value="Genomic_DNA"/>
</dbReference>
<gene>
    <name evidence="1" type="primary">MEC1_2</name>
    <name evidence="1" type="ORF">DSO57_1010831</name>
</gene>
<keyword evidence="1" id="KW-0808">Transferase</keyword>
<organism evidence="1 2">
    <name type="scientific">Entomophthora muscae</name>
    <dbReference type="NCBI Taxonomy" id="34485"/>
    <lineage>
        <taxon>Eukaryota</taxon>
        <taxon>Fungi</taxon>
        <taxon>Fungi incertae sedis</taxon>
        <taxon>Zoopagomycota</taxon>
        <taxon>Entomophthoromycotina</taxon>
        <taxon>Entomophthoromycetes</taxon>
        <taxon>Entomophthorales</taxon>
        <taxon>Entomophthoraceae</taxon>
        <taxon>Entomophthora</taxon>
    </lineage>
</organism>
<sequence>MPTQTALSFRLPSTSSSKDLSKFTSFPSSLVTIKCILPLVKVMSSLMMPRLLQFMGSDNIPYQFLCKPKDDLQKDSRLIELFHFLNCMFCQDPEVCRQHLNIQTFAVVPLDHQCGLVEWVKNLEVFVAVSKAPIALMGSKACQMISSQA</sequence>
<protein>
    <submittedName>
        <fullName evidence="1">Serine/threonine-protein kinase M1</fullName>
        <ecNumber evidence="1">2.7.11.1</ecNumber>
    </submittedName>
</protein>
<proteinExistence type="predicted"/>
<reference evidence="1" key="1">
    <citation type="submission" date="2022-04" db="EMBL/GenBank/DDBJ databases">
        <title>Genome of the entomopathogenic fungus Entomophthora muscae.</title>
        <authorList>
            <person name="Elya C."/>
            <person name="Lovett B.R."/>
            <person name="Lee E."/>
            <person name="Macias A.M."/>
            <person name="Hajek A.E."/>
            <person name="De Bivort B.L."/>
            <person name="Kasson M.T."/>
            <person name="De Fine Licht H.H."/>
            <person name="Stajich J.E."/>
        </authorList>
    </citation>
    <scope>NUCLEOTIDE SEQUENCE</scope>
    <source>
        <strain evidence="1">Berkeley</strain>
    </source>
</reference>
<keyword evidence="2" id="KW-1185">Reference proteome</keyword>
<name>A0ACC2RXB0_9FUNG</name>
<dbReference type="Proteomes" id="UP001165960">
    <property type="component" value="Unassembled WGS sequence"/>
</dbReference>
<evidence type="ECO:0000313" key="1">
    <source>
        <dbReference type="EMBL" id="KAJ9054744.1"/>
    </source>
</evidence>
<evidence type="ECO:0000313" key="2">
    <source>
        <dbReference type="Proteomes" id="UP001165960"/>
    </source>
</evidence>
<accession>A0ACC2RXB0</accession>